<reference evidence="1" key="1">
    <citation type="submission" date="2018-06" db="EMBL/GenBank/DDBJ databases">
        <authorList>
            <person name="Zhirakovskaya E."/>
        </authorList>
    </citation>
    <scope>NUCLEOTIDE SEQUENCE</scope>
</reference>
<organism evidence="1">
    <name type="scientific">hydrothermal vent metagenome</name>
    <dbReference type="NCBI Taxonomy" id="652676"/>
    <lineage>
        <taxon>unclassified sequences</taxon>
        <taxon>metagenomes</taxon>
        <taxon>ecological metagenomes</taxon>
    </lineage>
</organism>
<gene>
    <name evidence="1" type="ORF">MNBD_GAMMA07-576</name>
</gene>
<dbReference type="InterPro" id="IPR038604">
    <property type="entry name" value="HopJ_sf"/>
</dbReference>
<dbReference type="Gene3D" id="3.20.160.10">
    <property type="entry name" value="vpa0580 domain like"/>
    <property type="match status" value="1"/>
</dbReference>
<proteinExistence type="predicted"/>
<sequence>MKDFLQTLKQAPQNNAFETSMAIIDQHYTFTPCEFNNGRLINEANQNNGSCKIFAFAQLHNLSEQQTLHCFGDYYRIDVLQNPGAEDHQNIRYFIKHGWDGISFSLLPLSKI</sequence>
<dbReference type="InterPro" id="IPR014984">
    <property type="entry name" value="HopJ"/>
</dbReference>
<name>A0A3B0X0G2_9ZZZZ</name>
<accession>A0A3B0X0G2</accession>
<protein>
    <submittedName>
        <fullName evidence="1">Type III effector HopPmaJ</fullName>
    </submittedName>
</protein>
<dbReference type="AlphaFoldDB" id="A0A3B0X0G2"/>
<dbReference type="Pfam" id="PF08888">
    <property type="entry name" value="HopJ"/>
    <property type="match status" value="1"/>
</dbReference>
<dbReference type="EMBL" id="UOFF01000220">
    <property type="protein sequence ID" value="VAW56377.1"/>
    <property type="molecule type" value="Genomic_DNA"/>
</dbReference>
<evidence type="ECO:0000313" key="1">
    <source>
        <dbReference type="EMBL" id="VAW56377.1"/>
    </source>
</evidence>